<evidence type="ECO:0000256" key="3">
    <source>
        <dbReference type="SAM" id="Phobius"/>
    </source>
</evidence>
<dbReference type="OrthoDB" id="5622044at2"/>
<feature type="transmembrane region" description="Helical" evidence="3">
    <location>
        <begin position="51"/>
        <end position="72"/>
    </location>
</feature>
<dbReference type="EMBL" id="LNXW01000009">
    <property type="protein sequence ID" value="KTC82368.1"/>
    <property type="molecule type" value="Genomic_DNA"/>
</dbReference>
<dbReference type="Gene3D" id="1.20.5.340">
    <property type="match status" value="1"/>
</dbReference>
<evidence type="ECO:0000313" key="4">
    <source>
        <dbReference type="EMBL" id="KTC82368.1"/>
    </source>
</evidence>
<keyword evidence="1" id="KW-0175">Coiled coil</keyword>
<comment type="caution">
    <text evidence="4">The sequence shown here is derived from an EMBL/GenBank/DDBJ whole genome shotgun (WGS) entry which is preliminary data.</text>
</comment>
<protein>
    <submittedName>
        <fullName evidence="4">Component of the Dot/Icm secretion system</fullName>
    </submittedName>
</protein>
<reference evidence="4 5" key="1">
    <citation type="submission" date="2015-11" db="EMBL/GenBank/DDBJ databases">
        <title>Genomic analysis of 38 Legionella species identifies large and diverse effector repertoires.</title>
        <authorList>
            <person name="Burstein D."/>
            <person name="Amaro F."/>
            <person name="Zusman T."/>
            <person name="Lifshitz Z."/>
            <person name="Cohen O."/>
            <person name="Gilbert J.A."/>
            <person name="Pupko T."/>
            <person name="Shuman H.A."/>
            <person name="Segal G."/>
        </authorList>
    </citation>
    <scope>NUCLEOTIDE SEQUENCE [LARGE SCALE GENOMIC DNA]</scope>
    <source>
        <strain evidence="4 5">ORW</strain>
    </source>
</reference>
<evidence type="ECO:0000256" key="2">
    <source>
        <dbReference type="SAM" id="MobiDB-lite"/>
    </source>
</evidence>
<feature type="compositionally biased region" description="Pro residues" evidence="2">
    <location>
        <begin position="112"/>
        <end position="123"/>
    </location>
</feature>
<dbReference type="AlphaFoldDB" id="A0A0W0SFZ1"/>
<keyword evidence="3" id="KW-0812">Transmembrane</keyword>
<keyword evidence="3" id="KW-1133">Transmembrane helix</keyword>
<organism evidence="4 5">
    <name type="scientific">Legionella cherrii</name>
    <dbReference type="NCBI Taxonomy" id="28084"/>
    <lineage>
        <taxon>Bacteria</taxon>
        <taxon>Pseudomonadati</taxon>
        <taxon>Pseudomonadota</taxon>
        <taxon>Gammaproteobacteria</taxon>
        <taxon>Legionellales</taxon>
        <taxon>Legionellaceae</taxon>
        <taxon>Legionella</taxon>
    </lineage>
</organism>
<feature type="compositionally biased region" description="Acidic residues" evidence="2">
    <location>
        <begin position="16"/>
        <end position="27"/>
    </location>
</feature>
<dbReference type="PATRIC" id="fig|28084.5.peg.681"/>
<gene>
    <name evidence="4" type="primary">dotF</name>
    <name evidence="4" type="ORF">Lche_0632</name>
</gene>
<keyword evidence="3" id="KW-0472">Membrane</keyword>
<name>A0A0W0SFZ1_9GAMM</name>
<dbReference type="NCBIfam" id="NF038218">
    <property type="entry name" value="IcmG_DotF_IVB"/>
    <property type="match status" value="1"/>
</dbReference>
<sequence length="282" mass="30992">MAENDQNDEYKFAELDSLENEPLETSEFDTKSSTPARPGGVEPGKNIKRNALITVGIIVFIMLMYKFIGGMFSKTTPTTPKENLNPAPMAEITPSPQPQPQPQPQVTQTEIPPQPVEPKPAVQPQPQVTQENNSALQQKVASIEASQQTVQSEVSSMSQQVGNVNNNVNALNAQITKLNQMITDLNNQVVKQSEVINVLIERTKPKPVKRVTRVRTLTPQIIYYINAVIPGRAWLIGTNGSTLTVREGTKIAGYGTVKLIDSMQGRVLTSSGRVIRFSQEDS</sequence>
<feature type="compositionally biased region" description="Polar residues" evidence="2">
    <location>
        <begin position="124"/>
        <end position="140"/>
    </location>
</feature>
<feature type="region of interest" description="Disordered" evidence="2">
    <location>
        <begin position="78"/>
        <end position="141"/>
    </location>
</feature>
<proteinExistence type="predicted"/>
<evidence type="ECO:0000313" key="5">
    <source>
        <dbReference type="Proteomes" id="UP000054921"/>
    </source>
</evidence>
<feature type="coiled-coil region" evidence="1">
    <location>
        <begin position="161"/>
        <end position="188"/>
    </location>
</feature>
<dbReference type="STRING" id="28084.Lche_0632"/>
<dbReference type="Proteomes" id="UP000054921">
    <property type="component" value="Unassembled WGS sequence"/>
</dbReference>
<accession>A0A0W0SFZ1</accession>
<feature type="region of interest" description="Disordered" evidence="2">
    <location>
        <begin position="1"/>
        <end position="45"/>
    </location>
</feature>
<dbReference type="RefSeq" id="WP_058387387.1">
    <property type="nucleotide sequence ID" value="NZ_LNXW01000009.1"/>
</dbReference>
<evidence type="ECO:0000256" key="1">
    <source>
        <dbReference type="SAM" id="Coils"/>
    </source>
</evidence>